<accession>A0A0E9XHP9</accession>
<reference evidence="1" key="1">
    <citation type="submission" date="2014-11" db="EMBL/GenBank/DDBJ databases">
        <authorList>
            <person name="Amaro Gonzalez C."/>
        </authorList>
    </citation>
    <scope>NUCLEOTIDE SEQUENCE</scope>
</reference>
<proteinExistence type="predicted"/>
<dbReference type="EMBL" id="GBXM01006345">
    <property type="protein sequence ID" value="JAI02233.1"/>
    <property type="molecule type" value="Transcribed_RNA"/>
</dbReference>
<name>A0A0E9XHP9_ANGAN</name>
<protein>
    <submittedName>
        <fullName evidence="1">Uncharacterized protein</fullName>
    </submittedName>
</protein>
<sequence>MFIHDERNKIIFGQYSYQSIKIDILKKTLYKEHFVNIFKETQKINKNHKVESNYVHLLPLDIHTHKPFPADWTQREFSFHHDTLGLKPF</sequence>
<evidence type="ECO:0000313" key="1">
    <source>
        <dbReference type="EMBL" id="JAI02233.1"/>
    </source>
</evidence>
<dbReference type="AlphaFoldDB" id="A0A0E9XHP9"/>
<reference evidence="1" key="2">
    <citation type="journal article" date="2015" name="Fish Shellfish Immunol.">
        <title>Early steps in the European eel (Anguilla anguilla)-Vibrio vulnificus interaction in the gills: Role of the RtxA13 toxin.</title>
        <authorList>
            <person name="Callol A."/>
            <person name="Pajuelo D."/>
            <person name="Ebbesson L."/>
            <person name="Teles M."/>
            <person name="MacKenzie S."/>
            <person name="Amaro C."/>
        </authorList>
    </citation>
    <scope>NUCLEOTIDE SEQUENCE</scope>
</reference>
<organism evidence="1">
    <name type="scientific">Anguilla anguilla</name>
    <name type="common">European freshwater eel</name>
    <name type="synonym">Muraena anguilla</name>
    <dbReference type="NCBI Taxonomy" id="7936"/>
    <lineage>
        <taxon>Eukaryota</taxon>
        <taxon>Metazoa</taxon>
        <taxon>Chordata</taxon>
        <taxon>Craniata</taxon>
        <taxon>Vertebrata</taxon>
        <taxon>Euteleostomi</taxon>
        <taxon>Actinopterygii</taxon>
        <taxon>Neopterygii</taxon>
        <taxon>Teleostei</taxon>
        <taxon>Anguilliformes</taxon>
        <taxon>Anguillidae</taxon>
        <taxon>Anguilla</taxon>
    </lineage>
</organism>